<name>X1UDD9_9ZZZZ</name>
<proteinExistence type="predicted"/>
<reference evidence="2" key="1">
    <citation type="journal article" date="2014" name="Front. Microbiol.">
        <title>High frequency of phylogenetically diverse reductive dehalogenase-homologous genes in deep subseafloor sedimentary metagenomes.</title>
        <authorList>
            <person name="Kawai M."/>
            <person name="Futagami T."/>
            <person name="Toyoda A."/>
            <person name="Takaki Y."/>
            <person name="Nishi S."/>
            <person name="Hori S."/>
            <person name="Arai W."/>
            <person name="Tsubouchi T."/>
            <person name="Morono Y."/>
            <person name="Uchiyama I."/>
            <person name="Ito T."/>
            <person name="Fujiyama A."/>
            <person name="Inagaki F."/>
            <person name="Takami H."/>
        </authorList>
    </citation>
    <scope>NUCLEOTIDE SEQUENCE</scope>
    <source>
        <strain evidence="2">Expedition CK06-06</strain>
    </source>
</reference>
<gene>
    <name evidence="2" type="ORF">S12H4_38208</name>
</gene>
<organism evidence="2">
    <name type="scientific">marine sediment metagenome</name>
    <dbReference type="NCBI Taxonomy" id="412755"/>
    <lineage>
        <taxon>unclassified sequences</taxon>
        <taxon>metagenomes</taxon>
        <taxon>ecological metagenomes</taxon>
    </lineage>
</organism>
<dbReference type="EMBL" id="BARW01022973">
    <property type="protein sequence ID" value="GAI90379.1"/>
    <property type="molecule type" value="Genomic_DNA"/>
</dbReference>
<protein>
    <submittedName>
        <fullName evidence="2">Uncharacterized protein</fullName>
    </submittedName>
</protein>
<feature type="region of interest" description="Disordered" evidence="1">
    <location>
        <begin position="44"/>
        <end position="65"/>
    </location>
</feature>
<dbReference type="AlphaFoldDB" id="X1UDD9"/>
<sequence>MAEFVYEKYKKDRCLTCIRRTKCSQSHEAILLCAVCSFNKNQDSPFITPEEKEQTESDIEDQKGE</sequence>
<evidence type="ECO:0000256" key="1">
    <source>
        <dbReference type="SAM" id="MobiDB-lite"/>
    </source>
</evidence>
<evidence type="ECO:0000313" key="2">
    <source>
        <dbReference type="EMBL" id="GAI90379.1"/>
    </source>
</evidence>
<accession>X1UDD9</accession>
<comment type="caution">
    <text evidence="2">The sequence shown here is derived from an EMBL/GenBank/DDBJ whole genome shotgun (WGS) entry which is preliminary data.</text>
</comment>
<feature type="compositionally biased region" description="Basic and acidic residues" evidence="1">
    <location>
        <begin position="49"/>
        <end position="65"/>
    </location>
</feature>